<proteinExistence type="predicted"/>
<evidence type="ECO:0000313" key="2">
    <source>
        <dbReference type="Proteomes" id="UP000563523"/>
    </source>
</evidence>
<keyword evidence="2" id="KW-1185">Reference proteome</keyword>
<dbReference type="EMBL" id="JABZEC010000005">
    <property type="protein sequence ID" value="NVY96773.1"/>
    <property type="molecule type" value="Genomic_DNA"/>
</dbReference>
<accession>A0A850R1H1</accession>
<dbReference type="Proteomes" id="UP000563523">
    <property type="component" value="Unassembled WGS sequence"/>
</dbReference>
<sequence length="308" mass="35896">MDEASNKNEFKLKLVKKMYKKDLETIVNINNIRCPVYNKSEMIAFNSLDLEQIERDKSLVVGGACIDRCQGKIENLGINFYYDILMPINFALEYPLPIGIYVDTPIEVEFRSPANSEIWLKFIDQVEFFLNNLSKKIKKTIRVIRRDKGVNILDNILSNLELNDVELKGLYDLVPSKKNLFTKELLLNFKRSICSYFPIYLSDYFDKNIVYTVVVEELSQIKAVNKAKSIAPNIFFEDYLDMPSITCKNRMHRSPTGKVGIFDNLNSINGSTNFDLFINKINMQQVFEIFKTNNFFEICKILNTMWEE</sequence>
<dbReference type="AlphaFoldDB" id="A0A850R1H1"/>
<gene>
    <name evidence="1" type="ORF">HU830_06340</name>
</gene>
<name>A0A850R1H1_9LACO</name>
<dbReference type="RefSeq" id="WP_176942933.1">
    <property type="nucleotide sequence ID" value="NZ_JABZEC010000005.1"/>
</dbReference>
<reference evidence="1 2" key="1">
    <citation type="submission" date="2020-06" db="EMBL/GenBank/DDBJ databases">
        <authorList>
            <person name="Kang J."/>
        </authorList>
    </citation>
    <scope>NUCLEOTIDE SEQUENCE [LARGE SCALE GENOMIC DNA]</scope>
    <source>
        <strain evidence="1 2">DCY120</strain>
    </source>
</reference>
<evidence type="ECO:0000313" key="1">
    <source>
        <dbReference type="EMBL" id="NVY96773.1"/>
    </source>
</evidence>
<protein>
    <submittedName>
        <fullName evidence="1">Uncharacterized protein</fullName>
    </submittedName>
</protein>
<organism evidence="1 2">
    <name type="scientific">Bombilactobacillus apium</name>
    <dbReference type="NCBI Taxonomy" id="2675299"/>
    <lineage>
        <taxon>Bacteria</taxon>
        <taxon>Bacillati</taxon>
        <taxon>Bacillota</taxon>
        <taxon>Bacilli</taxon>
        <taxon>Lactobacillales</taxon>
        <taxon>Lactobacillaceae</taxon>
        <taxon>Bombilactobacillus</taxon>
    </lineage>
</organism>
<comment type="caution">
    <text evidence="1">The sequence shown here is derived from an EMBL/GenBank/DDBJ whole genome shotgun (WGS) entry which is preliminary data.</text>
</comment>